<organism evidence="1 2">
    <name type="scientific">Dissostichus eleginoides</name>
    <name type="common">Patagonian toothfish</name>
    <name type="synonym">Dissostichus amissus</name>
    <dbReference type="NCBI Taxonomy" id="100907"/>
    <lineage>
        <taxon>Eukaryota</taxon>
        <taxon>Metazoa</taxon>
        <taxon>Chordata</taxon>
        <taxon>Craniata</taxon>
        <taxon>Vertebrata</taxon>
        <taxon>Euteleostomi</taxon>
        <taxon>Actinopterygii</taxon>
        <taxon>Neopterygii</taxon>
        <taxon>Teleostei</taxon>
        <taxon>Neoteleostei</taxon>
        <taxon>Acanthomorphata</taxon>
        <taxon>Eupercaria</taxon>
        <taxon>Perciformes</taxon>
        <taxon>Notothenioidei</taxon>
        <taxon>Nototheniidae</taxon>
        <taxon>Dissostichus</taxon>
    </lineage>
</organism>
<gene>
    <name evidence="1" type="ORF">KUDE01_006181</name>
</gene>
<reference evidence="1" key="1">
    <citation type="submission" date="2023-04" db="EMBL/GenBank/DDBJ databases">
        <title>Chromosome-level genome of Chaenocephalus aceratus.</title>
        <authorList>
            <person name="Park H."/>
        </authorList>
    </citation>
    <scope>NUCLEOTIDE SEQUENCE</scope>
    <source>
        <strain evidence="1">DE</strain>
        <tissue evidence="1">Muscle</tissue>
    </source>
</reference>
<evidence type="ECO:0000313" key="2">
    <source>
        <dbReference type="Proteomes" id="UP001228049"/>
    </source>
</evidence>
<dbReference type="Proteomes" id="UP001228049">
    <property type="component" value="Unassembled WGS sequence"/>
</dbReference>
<name>A0AAD9CP95_DISEL</name>
<evidence type="ECO:0000313" key="1">
    <source>
        <dbReference type="EMBL" id="KAK1903224.1"/>
    </source>
</evidence>
<comment type="caution">
    <text evidence="1">The sequence shown here is derived from an EMBL/GenBank/DDBJ whole genome shotgun (WGS) entry which is preliminary data.</text>
</comment>
<sequence>MVFTSLKHTLSSSAKHKSKQYQRRLILTGNSECYESNALFCQFHPKDGAITSHEDGAITSHEDGAITSHEDGAITSHEDGAITSHEDGAIISHEDGAITSHEDGAITSHEDGAITSHEDGSGNKWEKEGKLGKCGHKVETI</sequence>
<keyword evidence="2" id="KW-1185">Reference proteome</keyword>
<dbReference type="EMBL" id="JASDAP010000005">
    <property type="protein sequence ID" value="KAK1903224.1"/>
    <property type="molecule type" value="Genomic_DNA"/>
</dbReference>
<protein>
    <submittedName>
        <fullName evidence="1">Cathelicidin-B1</fullName>
    </submittedName>
</protein>
<proteinExistence type="predicted"/>
<dbReference type="AlphaFoldDB" id="A0AAD9CP95"/>
<accession>A0AAD9CP95</accession>